<evidence type="ECO:0000256" key="2">
    <source>
        <dbReference type="ARBA" id="ARBA00022692"/>
    </source>
</evidence>
<evidence type="ECO:0000256" key="5">
    <source>
        <dbReference type="ARBA" id="ARBA00038268"/>
    </source>
</evidence>
<proteinExistence type="inferred from homology"/>
<keyword evidence="2 7" id="KW-0812">Transmembrane</keyword>
<keyword evidence="9" id="KW-1185">Reference proteome</keyword>
<reference evidence="8" key="1">
    <citation type="submission" date="2021-01" db="UniProtKB">
        <authorList>
            <consortium name="EnsemblMetazoa"/>
        </authorList>
    </citation>
    <scope>IDENTIFICATION</scope>
</reference>
<evidence type="ECO:0000256" key="3">
    <source>
        <dbReference type="ARBA" id="ARBA00022989"/>
    </source>
</evidence>
<name>A0A7M5X4F8_9CNID</name>
<feature type="transmembrane region" description="Helical" evidence="7">
    <location>
        <begin position="246"/>
        <end position="265"/>
    </location>
</feature>
<dbReference type="PANTHER" id="PTHR13285">
    <property type="entry name" value="ACYLTRANSFERASE"/>
    <property type="match status" value="1"/>
</dbReference>
<evidence type="ECO:0000313" key="8">
    <source>
        <dbReference type="EnsemblMetazoa" id="CLYHEMP017833.1"/>
    </source>
</evidence>
<feature type="compositionally biased region" description="Acidic residues" evidence="6">
    <location>
        <begin position="175"/>
        <end position="187"/>
    </location>
</feature>
<evidence type="ECO:0000313" key="9">
    <source>
        <dbReference type="Proteomes" id="UP000594262"/>
    </source>
</evidence>
<feature type="transmembrane region" description="Helical" evidence="7">
    <location>
        <begin position="285"/>
        <end position="304"/>
    </location>
</feature>
<keyword evidence="3 7" id="KW-1133">Transmembrane helix</keyword>
<evidence type="ECO:0000256" key="7">
    <source>
        <dbReference type="SAM" id="Phobius"/>
    </source>
</evidence>
<comment type="similarity">
    <text evidence="5">Belongs to the membrane-bound acyltransferase family. HHAT subfamily.</text>
</comment>
<feature type="transmembrane region" description="Helical" evidence="7">
    <location>
        <begin position="68"/>
        <end position="101"/>
    </location>
</feature>
<feature type="transmembrane region" description="Helical" evidence="7">
    <location>
        <begin position="384"/>
        <end position="404"/>
    </location>
</feature>
<dbReference type="EnsemblMetazoa" id="CLYHEMT017833.1">
    <property type="protein sequence ID" value="CLYHEMP017833.1"/>
    <property type="gene ID" value="CLYHEMG017833"/>
</dbReference>
<feature type="transmembrane region" description="Helical" evidence="7">
    <location>
        <begin position="416"/>
        <end position="438"/>
    </location>
</feature>
<dbReference type="OrthoDB" id="420606at2759"/>
<feature type="region of interest" description="Disordered" evidence="6">
    <location>
        <begin position="170"/>
        <end position="192"/>
    </location>
</feature>
<dbReference type="AlphaFoldDB" id="A0A7M5X4F8"/>
<protein>
    <submittedName>
        <fullName evidence="8">Uncharacterized protein</fullName>
    </submittedName>
</protein>
<evidence type="ECO:0000256" key="6">
    <source>
        <dbReference type="SAM" id="MobiDB-lite"/>
    </source>
</evidence>
<sequence length="483" mass="55521">TIIVFLYPFYVAYDLKKKVPSAEHGRGGDYEYDSWRKYAVRLSCMNVLYLATCQFIKRHLSERYHKPCRLVIGLSMLSGVLSVNAVALMMTYMILFFSLVMWTRSKLITWLAILCSVYITQQNDMMKVPFDLFGVYGQYEEVCRLCFFLAYLRCADFGCDVTNSTNATPTKAEVDDAETDDGEEQDSTDDKNEENIASEFLDFLDYIFYIPLFFSGPVLTMKYFMNGDKNKAKINKMEILKDISTSLLYVLIMDQVVFKYTSTALTHLYSGLFLYQLGSFDSMCLAFYHVQIFCIKYTIFYRFVGIFAKLDGHIPPGTPKCAQMTLTFTDMWRTFDQGLYKILQKNIYFPIGGSRRGVPVQILSSFLCFLFVAFWHGGTQRNHLLWGLLNWFGVIMESIGRILMRRFATEDFIKRNKILSAACLSVSGIARVFANLVYLINIKPTEILFTNVFKSWKGIFSVFGVAFLGADMALDLEEILSAK</sequence>
<dbReference type="GO" id="GO:0016020">
    <property type="term" value="C:membrane"/>
    <property type="evidence" value="ECO:0007669"/>
    <property type="project" value="UniProtKB-SubCell"/>
</dbReference>
<dbReference type="PANTHER" id="PTHR13285:SF18">
    <property type="entry name" value="PROTEIN-CYSTEINE N-PALMITOYLTRANSFERASE RASP"/>
    <property type="match status" value="1"/>
</dbReference>
<feature type="transmembrane region" description="Helical" evidence="7">
    <location>
        <begin position="206"/>
        <end position="225"/>
    </location>
</feature>
<dbReference type="Proteomes" id="UP000594262">
    <property type="component" value="Unplaced"/>
</dbReference>
<dbReference type="Pfam" id="PF03062">
    <property type="entry name" value="MBOAT"/>
    <property type="match status" value="1"/>
</dbReference>
<evidence type="ECO:0000256" key="4">
    <source>
        <dbReference type="ARBA" id="ARBA00023136"/>
    </source>
</evidence>
<dbReference type="InterPro" id="IPR051085">
    <property type="entry name" value="MB_O-acyltransferase"/>
</dbReference>
<dbReference type="GO" id="GO:0016409">
    <property type="term" value="F:palmitoyltransferase activity"/>
    <property type="evidence" value="ECO:0007669"/>
    <property type="project" value="TreeGrafter"/>
</dbReference>
<dbReference type="InterPro" id="IPR004299">
    <property type="entry name" value="MBOAT_fam"/>
</dbReference>
<keyword evidence="4 7" id="KW-0472">Membrane</keyword>
<feature type="transmembrane region" description="Helical" evidence="7">
    <location>
        <begin position="358"/>
        <end position="378"/>
    </location>
</feature>
<comment type="subcellular location">
    <subcellularLocation>
        <location evidence="1">Membrane</location>
        <topology evidence="1">Multi-pass membrane protein</topology>
    </subcellularLocation>
</comment>
<accession>A0A7M5X4F8</accession>
<dbReference type="GO" id="GO:0005783">
    <property type="term" value="C:endoplasmic reticulum"/>
    <property type="evidence" value="ECO:0007669"/>
    <property type="project" value="TreeGrafter"/>
</dbReference>
<evidence type="ECO:0000256" key="1">
    <source>
        <dbReference type="ARBA" id="ARBA00004141"/>
    </source>
</evidence>
<organism evidence="8 9">
    <name type="scientific">Clytia hemisphaerica</name>
    <dbReference type="NCBI Taxonomy" id="252671"/>
    <lineage>
        <taxon>Eukaryota</taxon>
        <taxon>Metazoa</taxon>
        <taxon>Cnidaria</taxon>
        <taxon>Hydrozoa</taxon>
        <taxon>Hydroidolina</taxon>
        <taxon>Leptothecata</taxon>
        <taxon>Obeliida</taxon>
        <taxon>Clytiidae</taxon>
        <taxon>Clytia</taxon>
    </lineage>
</organism>